<proteinExistence type="predicted"/>
<accession>A0A914R1D0</accession>
<sequence length="62" mass="7263">MRSGRVAFTHSAIRRAKVELLFFGLVQPPIRRSSTFLVWNRSSTAMRTDSTRNVRNRTITRR</sequence>
<dbReference type="AlphaFoldDB" id="A0A914R1D0"/>
<evidence type="ECO:0000313" key="2">
    <source>
        <dbReference type="WBParaSite" id="PEQ_0000041001-mRNA-1"/>
    </source>
</evidence>
<name>A0A914R1D0_PAREQ</name>
<protein>
    <submittedName>
        <fullName evidence="2">Uncharacterized protein</fullName>
    </submittedName>
</protein>
<evidence type="ECO:0000313" key="1">
    <source>
        <dbReference type="Proteomes" id="UP000887564"/>
    </source>
</evidence>
<dbReference type="Proteomes" id="UP000887564">
    <property type="component" value="Unplaced"/>
</dbReference>
<reference evidence="2" key="1">
    <citation type="submission" date="2022-11" db="UniProtKB">
        <authorList>
            <consortium name="WormBaseParasite"/>
        </authorList>
    </citation>
    <scope>IDENTIFICATION</scope>
</reference>
<keyword evidence="1" id="KW-1185">Reference proteome</keyword>
<organism evidence="1 2">
    <name type="scientific">Parascaris equorum</name>
    <name type="common">Equine roundworm</name>
    <dbReference type="NCBI Taxonomy" id="6256"/>
    <lineage>
        <taxon>Eukaryota</taxon>
        <taxon>Metazoa</taxon>
        <taxon>Ecdysozoa</taxon>
        <taxon>Nematoda</taxon>
        <taxon>Chromadorea</taxon>
        <taxon>Rhabditida</taxon>
        <taxon>Spirurina</taxon>
        <taxon>Ascaridomorpha</taxon>
        <taxon>Ascaridoidea</taxon>
        <taxon>Ascarididae</taxon>
        <taxon>Parascaris</taxon>
    </lineage>
</organism>
<dbReference type="WBParaSite" id="PEQ_0000041001-mRNA-1">
    <property type="protein sequence ID" value="PEQ_0000041001-mRNA-1"/>
    <property type="gene ID" value="PEQ_0000041001"/>
</dbReference>